<evidence type="ECO:0000256" key="3">
    <source>
        <dbReference type="ARBA" id="ARBA00023125"/>
    </source>
</evidence>
<dbReference type="Proteomes" id="UP001359559">
    <property type="component" value="Unassembled WGS sequence"/>
</dbReference>
<evidence type="ECO:0000313" key="9">
    <source>
        <dbReference type="Proteomes" id="UP001359559"/>
    </source>
</evidence>
<feature type="compositionally biased region" description="Basic and acidic residues" evidence="6">
    <location>
        <begin position="165"/>
        <end position="180"/>
    </location>
</feature>
<comment type="subcellular location">
    <subcellularLocation>
        <location evidence="1">Nucleus</location>
    </subcellularLocation>
</comment>
<dbReference type="PANTHER" id="PTHR31989">
    <property type="entry name" value="NAC DOMAIN-CONTAINING PROTEIN 82-RELATED"/>
    <property type="match status" value="1"/>
</dbReference>
<feature type="domain" description="NAC" evidence="7">
    <location>
        <begin position="5"/>
        <end position="157"/>
    </location>
</feature>
<dbReference type="InterPro" id="IPR003441">
    <property type="entry name" value="NAC-dom"/>
</dbReference>
<dbReference type="InterPro" id="IPR036093">
    <property type="entry name" value="NAC_dom_sf"/>
</dbReference>
<keyword evidence="4" id="KW-0804">Transcription</keyword>
<keyword evidence="3" id="KW-0238">DNA-binding</keyword>
<name>A0AAN9FNI6_CLITE</name>
<evidence type="ECO:0000256" key="4">
    <source>
        <dbReference type="ARBA" id="ARBA00023163"/>
    </source>
</evidence>
<evidence type="ECO:0000256" key="1">
    <source>
        <dbReference type="ARBA" id="ARBA00004123"/>
    </source>
</evidence>
<dbReference type="AlphaFoldDB" id="A0AAN9FNI6"/>
<keyword evidence="5" id="KW-0539">Nucleus</keyword>
<dbReference type="GO" id="GO:0003677">
    <property type="term" value="F:DNA binding"/>
    <property type="evidence" value="ECO:0007669"/>
    <property type="project" value="UniProtKB-KW"/>
</dbReference>
<dbReference type="GO" id="GO:0006355">
    <property type="term" value="P:regulation of DNA-templated transcription"/>
    <property type="evidence" value="ECO:0007669"/>
    <property type="project" value="InterPro"/>
</dbReference>
<dbReference type="PROSITE" id="PS51005">
    <property type="entry name" value="NAC"/>
    <property type="match status" value="1"/>
</dbReference>
<evidence type="ECO:0000256" key="2">
    <source>
        <dbReference type="ARBA" id="ARBA00023015"/>
    </source>
</evidence>
<evidence type="ECO:0000259" key="7">
    <source>
        <dbReference type="PROSITE" id="PS51005"/>
    </source>
</evidence>
<feature type="compositionally biased region" description="Basic and acidic residues" evidence="6">
    <location>
        <begin position="194"/>
        <end position="205"/>
    </location>
</feature>
<gene>
    <name evidence="8" type="ORF">RJT34_23877</name>
</gene>
<comment type="caution">
    <text evidence="8">The sequence shown here is derived from an EMBL/GenBank/DDBJ whole genome shotgun (WGS) entry which is preliminary data.</text>
</comment>
<evidence type="ECO:0000256" key="5">
    <source>
        <dbReference type="ARBA" id="ARBA00023242"/>
    </source>
</evidence>
<dbReference type="GO" id="GO:0005634">
    <property type="term" value="C:nucleus"/>
    <property type="evidence" value="ECO:0007669"/>
    <property type="project" value="UniProtKB-SubCell"/>
</dbReference>
<sequence length="246" mass="28457">MASDMGSRKEFKATDEEMIELLNKKVHGKPLSKNGVILEHDLYGEKNPWEIWQEFEGDSKSYGGKDLYFFTRPKKKFPNGSRLVRTIGVGSWEGEDVGKEVVATETKERIGMKKRFRFEKSGTPHDGAWIMHEYSLHSSLITDASANNYFLCRFRKNLRHGVHEEKGVEGTKNLGEDFGRRPRNQQRNRNPQSKKVEATKYKEQVGDDDDDCMSWPELFSLQLRNLIDVPIQDEEAIDLLPNTFKK</sequence>
<keyword evidence="2" id="KW-0805">Transcription regulation</keyword>
<accession>A0AAN9FNI6</accession>
<evidence type="ECO:0000256" key="6">
    <source>
        <dbReference type="SAM" id="MobiDB-lite"/>
    </source>
</evidence>
<evidence type="ECO:0000313" key="8">
    <source>
        <dbReference type="EMBL" id="KAK7278839.1"/>
    </source>
</evidence>
<dbReference type="EMBL" id="JAYKXN010000006">
    <property type="protein sequence ID" value="KAK7278839.1"/>
    <property type="molecule type" value="Genomic_DNA"/>
</dbReference>
<reference evidence="8 9" key="1">
    <citation type="submission" date="2024-01" db="EMBL/GenBank/DDBJ databases">
        <title>The genomes of 5 underutilized Papilionoideae crops provide insights into root nodulation and disease resistance.</title>
        <authorList>
            <person name="Yuan L."/>
        </authorList>
    </citation>
    <scope>NUCLEOTIDE SEQUENCE [LARGE SCALE GENOMIC DNA]</scope>
    <source>
        <strain evidence="8">LY-2023</strain>
        <tissue evidence="8">Leaf</tissue>
    </source>
</reference>
<dbReference type="Pfam" id="PF02365">
    <property type="entry name" value="NAM"/>
    <property type="match status" value="1"/>
</dbReference>
<organism evidence="8 9">
    <name type="scientific">Clitoria ternatea</name>
    <name type="common">Butterfly pea</name>
    <dbReference type="NCBI Taxonomy" id="43366"/>
    <lineage>
        <taxon>Eukaryota</taxon>
        <taxon>Viridiplantae</taxon>
        <taxon>Streptophyta</taxon>
        <taxon>Embryophyta</taxon>
        <taxon>Tracheophyta</taxon>
        <taxon>Spermatophyta</taxon>
        <taxon>Magnoliopsida</taxon>
        <taxon>eudicotyledons</taxon>
        <taxon>Gunneridae</taxon>
        <taxon>Pentapetalae</taxon>
        <taxon>rosids</taxon>
        <taxon>fabids</taxon>
        <taxon>Fabales</taxon>
        <taxon>Fabaceae</taxon>
        <taxon>Papilionoideae</taxon>
        <taxon>50 kb inversion clade</taxon>
        <taxon>NPAAA clade</taxon>
        <taxon>indigoferoid/millettioid clade</taxon>
        <taxon>Phaseoleae</taxon>
        <taxon>Clitoria</taxon>
    </lineage>
</organism>
<dbReference type="SUPFAM" id="SSF101941">
    <property type="entry name" value="NAC domain"/>
    <property type="match status" value="1"/>
</dbReference>
<dbReference type="Gene3D" id="2.170.150.80">
    <property type="entry name" value="NAC domain"/>
    <property type="match status" value="1"/>
</dbReference>
<keyword evidence="9" id="KW-1185">Reference proteome</keyword>
<feature type="region of interest" description="Disordered" evidence="6">
    <location>
        <begin position="165"/>
        <end position="209"/>
    </location>
</feature>
<protein>
    <recommendedName>
        <fullName evidence="7">NAC domain-containing protein</fullName>
    </recommendedName>
</protein>
<proteinExistence type="predicted"/>